<evidence type="ECO:0000256" key="8">
    <source>
        <dbReference type="SAM" id="SignalP"/>
    </source>
</evidence>
<keyword evidence="6" id="KW-0175">Coiled coil</keyword>
<evidence type="ECO:0000313" key="11">
    <source>
        <dbReference type="Proteomes" id="UP000009047"/>
    </source>
</evidence>
<dbReference type="KEGG" id="dbr:Deba_0655"/>
<dbReference type="EMBL" id="CP002085">
    <property type="protein sequence ID" value="ADK84027.1"/>
    <property type="molecule type" value="Genomic_DNA"/>
</dbReference>
<protein>
    <submittedName>
        <fullName evidence="10">SH3 type 3 domain protein</fullName>
    </submittedName>
</protein>
<dbReference type="HOGENOM" id="CLU_094106_1_1_7"/>
<keyword evidence="2 7" id="KW-0812">Transmembrane</keyword>
<evidence type="ECO:0000256" key="3">
    <source>
        <dbReference type="ARBA" id="ARBA00022729"/>
    </source>
</evidence>
<feature type="signal peptide" evidence="8">
    <location>
        <begin position="1"/>
        <end position="20"/>
    </location>
</feature>
<dbReference type="AlphaFoldDB" id="E1QEP1"/>
<dbReference type="eggNOG" id="COG3103">
    <property type="taxonomic scope" value="Bacteria"/>
</dbReference>
<evidence type="ECO:0000313" key="10">
    <source>
        <dbReference type="EMBL" id="ADK84027.1"/>
    </source>
</evidence>
<proteinExistence type="predicted"/>
<evidence type="ECO:0000256" key="6">
    <source>
        <dbReference type="SAM" id="Coils"/>
    </source>
</evidence>
<keyword evidence="11" id="KW-1185">Reference proteome</keyword>
<feature type="chain" id="PRO_5003150329" evidence="8">
    <location>
        <begin position="21"/>
        <end position="256"/>
    </location>
</feature>
<dbReference type="InterPro" id="IPR016476">
    <property type="entry name" value="SH3_dom_pro"/>
</dbReference>
<feature type="domain" description="SH3b" evidence="9">
    <location>
        <begin position="38"/>
        <end position="88"/>
    </location>
</feature>
<dbReference type="Pfam" id="PF08239">
    <property type="entry name" value="SH3_3"/>
    <property type="match status" value="1"/>
</dbReference>
<reference evidence="10 11" key="1">
    <citation type="journal article" date="2010" name="Stand. Genomic Sci.">
        <title>Complete genome sequence of Desulfarculus baarsii type strain (2st14).</title>
        <authorList>
            <person name="Sun H."/>
            <person name="Spring S."/>
            <person name="Lapidus A."/>
            <person name="Davenport K."/>
            <person name="Del Rio T.G."/>
            <person name="Tice H."/>
            <person name="Nolan M."/>
            <person name="Copeland A."/>
            <person name="Cheng J.F."/>
            <person name="Lucas S."/>
            <person name="Tapia R."/>
            <person name="Goodwin L."/>
            <person name="Pitluck S."/>
            <person name="Ivanova N."/>
            <person name="Pagani I."/>
            <person name="Mavromatis K."/>
            <person name="Ovchinnikova G."/>
            <person name="Pati A."/>
            <person name="Chen A."/>
            <person name="Palaniappan K."/>
            <person name="Hauser L."/>
            <person name="Chang Y.J."/>
            <person name="Jeffries C.D."/>
            <person name="Detter J.C."/>
            <person name="Han C."/>
            <person name="Rohde M."/>
            <person name="Brambilla E."/>
            <person name="Goker M."/>
            <person name="Woyke T."/>
            <person name="Bristow J."/>
            <person name="Eisen J.A."/>
            <person name="Markowitz V."/>
            <person name="Hugenholtz P."/>
            <person name="Kyrpides N.C."/>
            <person name="Klenk H.P."/>
            <person name="Land M."/>
        </authorList>
    </citation>
    <scope>NUCLEOTIDE SEQUENCE [LARGE SCALE GENOMIC DNA]</scope>
    <source>
        <strain evidence="11">ATCC 33931 / DSM 2075 / LMG 7858 / VKM B-1802 / 2st14</strain>
    </source>
</reference>
<evidence type="ECO:0000259" key="9">
    <source>
        <dbReference type="Pfam" id="PF08239"/>
    </source>
</evidence>
<keyword evidence="4 7" id="KW-1133">Transmembrane helix</keyword>
<organism evidence="10 11">
    <name type="scientific">Desulfarculus baarsii (strain ATCC 33931 / DSM 2075 / LMG 7858 / VKM B-1802 / 2st14)</name>
    <dbReference type="NCBI Taxonomy" id="644282"/>
    <lineage>
        <taxon>Bacteria</taxon>
        <taxon>Pseudomonadati</taxon>
        <taxon>Thermodesulfobacteriota</taxon>
        <taxon>Desulfarculia</taxon>
        <taxon>Desulfarculales</taxon>
        <taxon>Desulfarculaceae</taxon>
        <taxon>Desulfarculus</taxon>
    </lineage>
</organism>
<dbReference type="eggNOG" id="COG4913">
    <property type="taxonomic scope" value="Bacteria"/>
</dbReference>
<accession>E1QEP1</accession>
<gene>
    <name evidence="10" type="ordered locus">Deba_0655</name>
</gene>
<dbReference type="STRING" id="644282.Deba_0655"/>
<dbReference type="NCBIfam" id="TIGR04211">
    <property type="entry name" value="SH3_and_anchor"/>
    <property type="match status" value="2"/>
</dbReference>
<evidence type="ECO:0000256" key="4">
    <source>
        <dbReference type="ARBA" id="ARBA00022989"/>
    </source>
</evidence>
<evidence type="ECO:0000256" key="5">
    <source>
        <dbReference type="ARBA" id="ARBA00023136"/>
    </source>
</evidence>
<evidence type="ECO:0000256" key="7">
    <source>
        <dbReference type="SAM" id="Phobius"/>
    </source>
</evidence>
<keyword evidence="5 7" id="KW-0472">Membrane</keyword>
<evidence type="ECO:0000256" key="1">
    <source>
        <dbReference type="ARBA" id="ARBA00004167"/>
    </source>
</evidence>
<dbReference type="OrthoDB" id="5418566at2"/>
<feature type="transmembrane region" description="Helical" evidence="7">
    <location>
        <begin position="227"/>
        <end position="245"/>
    </location>
</feature>
<dbReference type="RefSeq" id="WP_013257482.1">
    <property type="nucleotide sequence ID" value="NC_014365.1"/>
</dbReference>
<dbReference type="Proteomes" id="UP000009047">
    <property type="component" value="Chromosome"/>
</dbReference>
<dbReference type="GO" id="GO:0016020">
    <property type="term" value="C:membrane"/>
    <property type="evidence" value="ECO:0007669"/>
    <property type="project" value="UniProtKB-SubCell"/>
</dbReference>
<dbReference type="Gene3D" id="2.30.30.40">
    <property type="entry name" value="SH3 Domains"/>
    <property type="match status" value="1"/>
</dbReference>
<evidence type="ECO:0000256" key="2">
    <source>
        <dbReference type="ARBA" id="ARBA00022692"/>
    </source>
</evidence>
<comment type="subcellular location">
    <subcellularLocation>
        <location evidence="1">Membrane</location>
        <topology evidence="1">Single-pass membrane protein</topology>
    </subcellularLocation>
</comment>
<dbReference type="InterPro" id="IPR003646">
    <property type="entry name" value="SH3-like_bac-type"/>
</dbReference>
<feature type="coiled-coil region" evidence="6">
    <location>
        <begin position="105"/>
        <end position="222"/>
    </location>
</feature>
<name>E1QEP1_DESB2</name>
<keyword evidence="3 8" id="KW-0732">Signal</keyword>
<sequence>MKLSRLACGALLAILSVVIAGPTALAGEKLWVSDQLQLTMRAQPTLDGRVVGYVRTGEWADVQETNEDGWSRVRLADGKEGWLQKRYLLSERPAMLRLAEISPQASEMSGKLEALTAENQELKLKVENLEAVKTALEEASQKLASGGDKVTELVAENASLKQQVQQALRQAELAEDRYAALTKDAGDVVGLQKERDELRQEAARQKAKLDELTIEVDSLRSAGSLKWFLAGAGVLIVGWLMGLSLHRRKRRQGLLD</sequence>